<proteinExistence type="predicted"/>
<dbReference type="SUPFAM" id="SSF53335">
    <property type="entry name" value="S-adenosyl-L-methionine-dependent methyltransferases"/>
    <property type="match status" value="1"/>
</dbReference>
<name>A0A2D3UYS4_9PEZI</name>
<dbReference type="PANTHER" id="PTHR43591">
    <property type="entry name" value="METHYLTRANSFERASE"/>
    <property type="match status" value="1"/>
</dbReference>
<keyword evidence="2" id="KW-1185">Reference proteome</keyword>
<gene>
    <name evidence="1" type="ORF">RCC_03341</name>
</gene>
<dbReference type="Proteomes" id="UP000225277">
    <property type="component" value="Unassembled WGS sequence"/>
</dbReference>
<sequence length="343" mass="39197">MFALQAKPIHHSGGLASTYETGAVTMSRVPIAALLRQDTASVVDRFSEQGRTYYKFKNDMYLFPADDVEFERLDVMHSLIYRVALNNQLHVAMMRTTPRRILDIGFGTGFWMLDMESRYPSAEVIGLDMEAPPQGVKSTQRLNFRSPVDFTAPQWPVEESSVDFVHMAQLVGCVPNWLDQYGKAYRCLRPGSGQIEHVEIDWTPRSYQPNFPANATDLWNWWGWMLQASDRAGKSLAYREDTEELLEQAGFVDVSHKRVRVPLCGTDRRDLQEKQLAHGYQMTMGYTGSQSFTGMSMALFTRYLGMSPHHVEQLCARVLAVVQQESLPLYINLHVWTARRPMS</sequence>
<evidence type="ECO:0000313" key="2">
    <source>
        <dbReference type="Proteomes" id="UP000225277"/>
    </source>
</evidence>
<dbReference type="EMBL" id="FJUY01000004">
    <property type="protein sequence ID" value="CZT17507.1"/>
    <property type="molecule type" value="Genomic_DNA"/>
</dbReference>
<evidence type="ECO:0008006" key="3">
    <source>
        <dbReference type="Google" id="ProtNLM"/>
    </source>
</evidence>
<dbReference type="GO" id="GO:0008168">
    <property type="term" value="F:methyltransferase activity"/>
    <property type="evidence" value="ECO:0007669"/>
    <property type="project" value="TreeGrafter"/>
</dbReference>
<dbReference type="RefSeq" id="XP_023624399.1">
    <property type="nucleotide sequence ID" value="XM_023768631.1"/>
</dbReference>
<dbReference type="OrthoDB" id="2013972at2759"/>
<dbReference type="AlphaFoldDB" id="A0A2D3UYS4"/>
<dbReference type="GeneID" id="35598546"/>
<evidence type="ECO:0000313" key="1">
    <source>
        <dbReference type="EMBL" id="CZT17507.1"/>
    </source>
</evidence>
<protein>
    <recommendedName>
        <fullName evidence="3">Methyltransferase</fullName>
    </recommendedName>
</protein>
<dbReference type="Gene3D" id="3.40.50.150">
    <property type="entry name" value="Vaccinia Virus protein VP39"/>
    <property type="match status" value="1"/>
</dbReference>
<dbReference type="Pfam" id="PF13489">
    <property type="entry name" value="Methyltransf_23"/>
    <property type="match status" value="1"/>
</dbReference>
<organism evidence="1 2">
    <name type="scientific">Ramularia collo-cygni</name>
    <dbReference type="NCBI Taxonomy" id="112498"/>
    <lineage>
        <taxon>Eukaryota</taxon>
        <taxon>Fungi</taxon>
        <taxon>Dikarya</taxon>
        <taxon>Ascomycota</taxon>
        <taxon>Pezizomycotina</taxon>
        <taxon>Dothideomycetes</taxon>
        <taxon>Dothideomycetidae</taxon>
        <taxon>Mycosphaerellales</taxon>
        <taxon>Mycosphaerellaceae</taxon>
        <taxon>Ramularia</taxon>
    </lineage>
</organism>
<accession>A0A2D3UYS4</accession>
<dbReference type="STRING" id="112498.A0A2D3UYS4"/>
<dbReference type="PANTHER" id="PTHR43591:SF24">
    <property type="entry name" value="2-METHOXY-6-POLYPRENYL-1,4-BENZOQUINOL METHYLASE, MITOCHONDRIAL"/>
    <property type="match status" value="1"/>
</dbReference>
<dbReference type="CDD" id="cd02440">
    <property type="entry name" value="AdoMet_MTases"/>
    <property type="match status" value="1"/>
</dbReference>
<dbReference type="InterPro" id="IPR029063">
    <property type="entry name" value="SAM-dependent_MTases_sf"/>
</dbReference>
<reference evidence="1 2" key="1">
    <citation type="submission" date="2016-03" db="EMBL/GenBank/DDBJ databases">
        <authorList>
            <person name="Ploux O."/>
        </authorList>
    </citation>
    <scope>NUCLEOTIDE SEQUENCE [LARGE SCALE GENOMIC DNA]</scope>
    <source>
        <strain evidence="1 2">URUG2</strain>
    </source>
</reference>